<sequence length="192" mass="22022">MPASHKDVCGIYSGHAACSIIGYDQHRWTAHFAIDTWFEECKDFRDKVLRHQQDFEAGMQFDPLSGGVADANMPIWNPRAYFLTVVTNRLQLIKDEWDLILQTLDAETQGFANRQNDILAEIRHPSTPFRHDQQNEPVFEKLEAQSRDLKSILHELSSDLSESVGIGDYFLATDVYYFLNDDGHPGDRSDFV</sequence>
<dbReference type="AlphaFoldDB" id="A0A4R8TGE3"/>
<evidence type="ECO:0000313" key="2">
    <source>
        <dbReference type="Proteomes" id="UP000295604"/>
    </source>
</evidence>
<protein>
    <submittedName>
        <fullName evidence="1">Uncharacterized protein</fullName>
    </submittedName>
</protein>
<proteinExistence type="predicted"/>
<name>A0A4R8TGE3_9PEZI</name>
<keyword evidence="2" id="KW-1185">Reference proteome</keyword>
<gene>
    <name evidence="1" type="ORF">C8034_v001330</name>
</gene>
<reference evidence="1 2" key="1">
    <citation type="submission" date="2018-11" db="EMBL/GenBank/DDBJ databases">
        <title>Genome sequence and assembly of Colletotrichum sidae.</title>
        <authorList>
            <person name="Gan P."/>
            <person name="Shirasu K."/>
        </authorList>
    </citation>
    <scope>NUCLEOTIDE SEQUENCE [LARGE SCALE GENOMIC DNA]</scope>
    <source>
        <strain evidence="1 2">CBS 518.97</strain>
    </source>
</reference>
<evidence type="ECO:0000313" key="1">
    <source>
        <dbReference type="EMBL" id="TEA16454.1"/>
    </source>
</evidence>
<comment type="caution">
    <text evidence="1">The sequence shown here is derived from an EMBL/GenBank/DDBJ whole genome shotgun (WGS) entry which is preliminary data.</text>
</comment>
<dbReference type="Proteomes" id="UP000295604">
    <property type="component" value="Unassembled WGS sequence"/>
</dbReference>
<dbReference type="EMBL" id="QAPF01000108">
    <property type="protein sequence ID" value="TEA16454.1"/>
    <property type="molecule type" value="Genomic_DNA"/>
</dbReference>
<accession>A0A4R8TGE3</accession>
<organism evidence="1 2">
    <name type="scientific">Colletotrichum sidae</name>
    <dbReference type="NCBI Taxonomy" id="1347389"/>
    <lineage>
        <taxon>Eukaryota</taxon>
        <taxon>Fungi</taxon>
        <taxon>Dikarya</taxon>
        <taxon>Ascomycota</taxon>
        <taxon>Pezizomycotina</taxon>
        <taxon>Sordariomycetes</taxon>
        <taxon>Hypocreomycetidae</taxon>
        <taxon>Glomerellales</taxon>
        <taxon>Glomerellaceae</taxon>
        <taxon>Colletotrichum</taxon>
        <taxon>Colletotrichum orbiculare species complex</taxon>
    </lineage>
</organism>